<dbReference type="EMBL" id="QDEB01107268">
    <property type="protein sequence ID" value="RZB89836.1"/>
    <property type="molecule type" value="Genomic_DNA"/>
</dbReference>
<organism evidence="3 4">
    <name type="scientific">Asbolus verrucosus</name>
    <name type="common">Desert ironclad beetle</name>
    <dbReference type="NCBI Taxonomy" id="1661398"/>
    <lineage>
        <taxon>Eukaryota</taxon>
        <taxon>Metazoa</taxon>
        <taxon>Ecdysozoa</taxon>
        <taxon>Arthropoda</taxon>
        <taxon>Hexapoda</taxon>
        <taxon>Insecta</taxon>
        <taxon>Pterygota</taxon>
        <taxon>Neoptera</taxon>
        <taxon>Endopterygota</taxon>
        <taxon>Coleoptera</taxon>
        <taxon>Polyphaga</taxon>
        <taxon>Cucujiformia</taxon>
        <taxon>Tenebrionidae</taxon>
        <taxon>Pimeliinae</taxon>
        <taxon>Asbolus</taxon>
    </lineage>
</organism>
<dbReference type="Proteomes" id="UP000292052">
    <property type="component" value="Unassembled WGS sequence"/>
</dbReference>
<feature type="region of interest" description="Disordered" evidence="1">
    <location>
        <begin position="1"/>
        <end position="21"/>
    </location>
</feature>
<sequence length="154" mass="17584">MADNKSKQDEEAENEFPTIEMANNNIRNKDLQKQLRPHYHGTGTLGKGKGYAWVETVIGKIYSCYISPNCQINKFQKYLDDLTAEIQSTTDECIIAGEFHSKSPAWGQRASIKEEEYWENGLQAIIYPLETKGKSQHSGEEVENPGSTLLWRRK</sequence>
<dbReference type="Pfam" id="PF14529">
    <property type="entry name" value="Exo_endo_phos_2"/>
    <property type="match status" value="1"/>
</dbReference>
<feature type="region of interest" description="Disordered" evidence="1">
    <location>
        <begin position="134"/>
        <end position="154"/>
    </location>
</feature>
<protein>
    <submittedName>
        <fullName evidence="3">Exo endo phos 2 domain containing protein</fullName>
    </submittedName>
</protein>
<dbReference type="GO" id="GO:0003824">
    <property type="term" value="F:catalytic activity"/>
    <property type="evidence" value="ECO:0007669"/>
    <property type="project" value="InterPro"/>
</dbReference>
<dbReference type="AlphaFoldDB" id="A0A482VEL7"/>
<dbReference type="InterPro" id="IPR036691">
    <property type="entry name" value="Endo/exonu/phosph_ase_sf"/>
</dbReference>
<reference evidence="3 4" key="1">
    <citation type="submission" date="2017-03" db="EMBL/GenBank/DDBJ databases">
        <title>Genome of the blue death feigning beetle - Asbolus verrucosus.</title>
        <authorList>
            <person name="Rider S.D."/>
        </authorList>
    </citation>
    <scope>NUCLEOTIDE SEQUENCE [LARGE SCALE GENOMIC DNA]</scope>
    <source>
        <strain evidence="3">Butters</strain>
        <tissue evidence="3">Head and leg muscle</tissue>
    </source>
</reference>
<gene>
    <name evidence="3" type="ORF">BDFB_011449</name>
</gene>
<comment type="caution">
    <text evidence="3">The sequence shown here is derived from an EMBL/GenBank/DDBJ whole genome shotgun (WGS) entry which is preliminary data.</text>
</comment>
<dbReference type="Gene3D" id="3.60.10.10">
    <property type="entry name" value="Endonuclease/exonuclease/phosphatase"/>
    <property type="match status" value="1"/>
</dbReference>
<feature type="non-terminal residue" evidence="3">
    <location>
        <position position="154"/>
    </location>
</feature>
<evidence type="ECO:0000256" key="1">
    <source>
        <dbReference type="SAM" id="MobiDB-lite"/>
    </source>
</evidence>
<accession>A0A482VEL7</accession>
<name>A0A482VEL7_ASBVE</name>
<dbReference type="SUPFAM" id="SSF56219">
    <property type="entry name" value="DNase I-like"/>
    <property type="match status" value="1"/>
</dbReference>
<keyword evidence="4" id="KW-1185">Reference proteome</keyword>
<proteinExistence type="predicted"/>
<evidence type="ECO:0000313" key="3">
    <source>
        <dbReference type="EMBL" id="RZB89836.1"/>
    </source>
</evidence>
<feature type="domain" description="Endonuclease/exonuclease/phosphatase" evidence="2">
    <location>
        <begin position="61"/>
        <end position="111"/>
    </location>
</feature>
<dbReference type="OrthoDB" id="6780406at2759"/>
<evidence type="ECO:0000313" key="4">
    <source>
        <dbReference type="Proteomes" id="UP000292052"/>
    </source>
</evidence>
<evidence type="ECO:0000259" key="2">
    <source>
        <dbReference type="Pfam" id="PF14529"/>
    </source>
</evidence>
<dbReference type="InterPro" id="IPR005135">
    <property type="entry name" value="Endo/exonuclease/phosphatase"/>
</dbReference>